<dbReference type="InterPro" id="IPR011330">
    <property type="entry name" value="Glyco_hydro/deAcase_b/a-brl"/>
</dbReference>
<proteinExistence type="predicted"/>
<dbReference type="PANTHER" id="PTHR47561:SF1">
    <property type="entry name" value="POLYSACCHARIDE DEACETYLASE FAMILY PROTEIN (AFU_ORTHOLOGUE AFUA_6G05030)"/>
    <property type="match status" value="1"/>
</dbReference>
<protein>
    <submittedName>
        <fullName evidence="2">Polysaccharide deacetylase</fullName>
    </submittedName>
</protein>
<dbReference type="KEGG" id="sapp:SAC06_03140"/>
<sequence length="294" mass="33838">MKEIKVCVGVHVDAVAGWLGSYEGQDSPNDIQRGMFAGEVGMPRVRQLLQRRVLPATWFIPGHSIETFPQETEDVAAAGFEIAVHGYSHENPVAMSPQQEADVLGRCVSLIEKFTGSRPKGYVAPWWEMSEYTAQLLLDNGFSYDNSQSYHDFLPFYARVGDTWTNVDYSKEASEWMKPLVRGHEVDLVEIAANWYVDDLPPMMYIKGYPNSHGFVAPQVIEQLWKDQFDWIYREMDYAVFPFTIHPDVSGRPQVLMMLERVFDHIDRHPGVQWCTFAEVADDFRQRFPFEATR</sequence>
<organism evidence="2">
    <name type="scientific">Scrofimicrobium appendicitidis</name>
    <dbReference type="NCBI Taxonomy" id="3079930"/>
    <lineage>
        <taxon>Bacteria</taxon>
        <taxon>Bacillati</taxon>
        <taxon>Actinomycetota</taxon>
        <taxon>Actinomycetes</taxon>
        <taxon>Actinomycetales</taxon>
        <taxon>Actinomycetaceae</taxon>
        <taxon>Scrofimicrobium</taxon>
    </lineage>
</organism>
<evidence type="ECO:0000259" key="1">
    <source>
        <dbReference type="PROSITE" id="PS51677"/>
    </source>
</evidence>
<dbReference type="PROSITE" id="PS51677">
    <property type="entry name" value="NODB"/>
    <property type="match status" value="1"/>
</dbReference>
<dbReference type="Pfam" id="PF01522">
    <property type="entry name" value="Polysacc_deac_1"/>
    <property type="match status" value="1"/>
</dbReference>
<dbReference type="EMBL" id="CP138335">
    <property type="protein sequence ID" value="XBW08571.1"/>
    <property type="molecule type" value="Genomic_DNA"/>
</dbReference>
<dbReference type="InterPro" id="IPR037950">
    <property type="entry name" value="PgdA-like"/>
</dbReference>
<name>A0AAU7V8E1_9ACTO</name>
<gene>
    <name evidence="2" type="ORF">SAC06_03140</name>
</gene>
<dbReference type="CDD" id="cd10938">
    <property type="entry name" value="CE4_HpPgdA_like"/>
    <property type="match status" value="1"/>
</dbReference>
<reference evidence="2" key="1">
    <citation type="submission" date="2023-11" db="EMBL/GenBank/DDBJ databases">
        <title>Scrofimicrobium hongkongense sp. nov., isolated from a patient with peritonitis.</title>
        <authorList>
            <person name="Lao H.Y."/>
            <person name="Wong A.Y.P."/>
            <person name="Ng T.L."/>
            <person name="Wong R.Y.L."/>
            <person name="Yau M.C.Y."/>
            <person name="Lam J.Y.W."/>
            <person name="Siu G.K.H."/>
        </authorList>
    </citation>
    <scope>NUCLEOTIDE SEQUENCE</scope>
    <source>
        <strain evidence="2">R131</strain>
    </source>
</reference>
<feature type="domain" description="NodB homology" evidence="1">
    <location>
        <begin position="16"/>
        <end position="275"/>
    </location>
</feature>
<accession>A0AAU7V8E1</accession>
<dbReference type="PANTHER" id="PTHR47561">
    <property type="entry name" value="POLYSACCHARIDE DEACETYLASE FAMILY PROTEIN (AFU_ORTHOLOGUE AFUA_6G05030)"/>
    <property type="match status" value="1"/>
</dbReference>
<dbReference type="SUPFAM" id="SSF88713">
    <property type="entry name" value="Glycoside hydrolase/deacetylase"/>
    <property type="match status" value="1"/>
</dbReference>
<dbReference type="InterPro" id="IPR002509">
    <property type="entry name" value="NODB_dom"/>
</dbReference>
<dbReference type="RefSeq" id="WP_350258771.1">
    <property type="nucleotide sequence ID" value="NZ_CP138335.1"/>
</dbReference>
<dbReference type="AlphaFoldDB" id="A0AAU7V8E1"/>
<dbReference type="Gene3D" id="3.20.20.370">
    <property type="entry name" value="Glycoside hydrolase/deacetylase"/>
    <property type="match status" value="1"/>
</dbReference>
<evidence type="ECO:0000313" key="2">
    <source>
        <dbReference type="EMBL" id="XBW08571.1"/>
    </source>
</evidence>
<dbReference type="GO" id="GO:0005975">
    <property type="term" value="P:carbohydrate metabolic process"/>
    <property type="evidence" value="ECO:0007669"/>
    <property type="project" value="InterPro"/>
</dbReference>
<dbReference type="GO" id="GO:0016810">
    <property type="term" value="F:hydrolase activity, acting on carbon-nitrogen (but not peptide) bonds"/>
    <property type="evidence" value="ECO:0007669"/>
    <property type="project" value="InterPro"/>
</dbReference>